<organism evidence="2">
    <name type="scientific">hydrothermal vent metagenome</name>
    <dbReference type="NCBI Taxonomy" id="652676"/>
    <lineage>
        <taxon>unclassified sequences</taxon>
        <taxon>metagenomes</taxon>
        <taxon>ecological metagenomes</taxon>
    </lineage>
</organism>
<gene>
    <name evidence="2" type="ORF">MNBD_NITROSPINAE02-88</name>
</gene>
<evidence type="ECO:0000313" key="2">
    <source>
        <dbReference type="EMBL" id="VAX16111.1"/>
    </source>
</evidence>
<keyword evidence="1" id="KW-0472">Membrane</keyword>
<reference evidence="2" key="1">
    <citation type="submission" date="2018-06" db="EMBL/GenBank/DDBJ databases">
        <authorList>
            <person name="Zhirakovskaya E."/>
        </authorList>
    </citation>
    <scope>NUCLEOTIDE SEQUENCE</scope>
</reference>
<name>A0A3B1BNI8_9ZZZZ</name>
<keyword evidence="1" id="KW-1133">Transmembrane helix</keyword>
<protein>
    <submittedName>
        <fullName evidence="2">Uncharacterized protein</fullName>
    </submittedName>
</protein>
<evidence type="ECO:0000256" key="1">
    <source>
        <dbReference type="SAM" id="Phobius"/>
    </source>
</evidence>
<accession>A0A3B1BNI8</accession>
<dbReference type="EMBL" id="UOGE01000003">
    <property type="protein sequence ID" value="VAX16111.1"/>
    <property type="molecule type" value="Genomic_DNA"/>
</dbReference>
<keyword evidence="1" id="KW-0812">Transmembrane</keyword>
<sequence length="93" mass="10338">MIYYIKQSKGIKAMDQQLFALGLFVFGFTLLFIMPAAQHRSWKNIGSKPPAGDAVVMMMRFMGLFLLLVGFLIISGAINVESIIPKETSGQPR</sequence>
<feature type="transmembrane region" description="Helical" evidence="1">
    <location>
        <begin position="57"/>
        <end position="78"/>
    </location>
</feature>
<feature type="transmembrane region" description="Helical" evidence="1">
    <location>
        <begin position="18"/>
        <end position="37"/>
    </location>
</feature>
<proteinExistence type="predicted"/>
<dbReference type="AlphaFoldDB" id="A0A3B1BNI8"/>